<proteinExistence type="predicted"/>
<name>A0ABT7EJP7_9GAMM</name>
<evidence type="ECO:0000256" key="1">
    <source>
        <dbReference type="SAM" id="Phobius"/>
    </source>
</evidence>
<keyword evidence="1" id="KW-0472">Membrane</keyword>
<feature type="transmembrane region" description="Helical" evidence="1">
    <location>
        <begin position="77"/>
        <end position="98"/>
    </location>
</feature>
<keyword evidence="3" id="KW-1185">Reference proteome</keyword>
<dbReference type="InterPro" id="IPR025597">
    <property type="entry name" value="DUF4345"/>
</dbReference>
<comment type="caution">
    <text evidence="2">The sequence shown here is derived from an EMBL/GenBank/DDBJ whole genome shotgun (WGS) entry which is preliminary data.</text>
</comment>
<feature type="transmembrane region" description="Helical" evidence="1">
    <location>
        <begin position="104"/>
        <end position="125"/>
    </location>
</feature>
<keyword evidence="1" id="KW-1133">Transmembrane helix</keyword>
<evidence type="ECO:0000313" key="2">
    <source>
        <dbReference type="EMBL" id="MDK2595264.1"/>
    </source>
</evidence>
<organism evidence="2 3">
    <name type="scientific">Pseudoalteromonas obscura</name>
    <dbReference type="NCBI Taxonomy" id="3048491"/>
    <lineage>
        <taxon>Bacteria</taxon>
        <taxon>Pseudomonadati</taxon>
        <taxon>Pseudomonadota</taxon>
        <taxon>Gammaproteobacteria</taxon>
        <taxon>Alteromonadales</taxon>
        <taxon>Pseudoalteromonadaceae</taxon>
        <taxon>Pseudoalteromonas</taxon>
    </lineage>
</organism>
<dbReference type="EMBL" id="JASJUT010000003">
    <property type="protein sequence ID" value="MDK2595264.1"/>
    <property type="molecule type" value="Genomic_DNA"/>
</dbReference>
<protein>
    <submittedName>
        <fullName evidence="2">DUF4345 family protein</fullName>
    </submittedName>
</protein>
<accession>A0ABT7EJP7</accession>
<dbReference type="RefSeq" id="WP_284137022.1">
    <property type="nucleotide sequence ID" value="NZ_JASJUT010000003.1"/>
</dbReference>
<gene>
    <name evidence="2" type="ORF">QNM18_09440</name>
</gene>
<evidence type="ECO:0000313" key="3">
    <source>
        <dbReference type="Proteomes" id="UP001231915"/>
    </source>
</evidence>
<keyword evidence="1" id="KW-0812">Transmembrane</keyword>
<reference evidence="2 3" key="1">
    <citation type="submission" date="2023-05" db="EMBL/GenBank/DDBJ databases">
        <title>Pseudoalteromonas ardens sp. nov., Pseudoalteromonas obscura sp. nov., and Pseudoalteromonas umbrosa sp. nov., isolated from the coral Montipora capitata.</title>
        <authorList>
            <person name="Thomas E.M."/>
            <person name="Smith E.M."/>
            <person name="Papke E."/>
            <person name="Shlafstein M.D."/>
            <person name="Oline D.K."/>
            <person name="Videau P."/>
            <person name="Saw J.H."/>
            <person name="Strangman W.K."/>
            <person name="Ushijima B."/>
        </authorList>
    </citation>
    <scope>NUCLEOTIDE SEQUENCE [LARGE SCALE GENOMIC DNA]</scope>
    <source>
        <strain evidence="2 3">P94</strain>
    </source>
</reference>
<dbReference type="Proteomes" id="UP001231915">
    <property type="component" value="Unassembled WGS sequence"/>
</dbReference>
<dbReference type="Pfam" id="PF14248">
    <property type="entry name" value="DUF4345"/>
    <property type="match status" value="1"/>
</dbReference>
<sequence>MTKRNMARILLGLLATFFITTGLIFMFAPNTMLAHVFISPIETASGLSSVRALWGGTTTAIWVSVLIGAFKLRKEYCLVGILSLTLVLLGRLVGYIFDGSFSELAVNLIPTIIALSLLLVGTKLINSQHSD</sequence>
<feature type="transmembrane region" description="Helical" evidence="1">
    <location>
        <begin position="50"/>
        <end position="70"/>
    </location>
</feature>